<feature type="transmembrane region" description="Helical" evidence="2">
    <location>
        <begin position="12"/>
        <end position="34"/>
    </location>
</feature>
<protein>
    <submittedName>
        <fullName evidence="3">Uncharacterized protein</fullName>
    </submittedName>
</protein>
<keyword evidence="4" id="KW-1185">Reference proteome</keyword>
<dbReference type="RefSeq" id="WP_106309483.1">
    <property type="nucleotide sequence ID" value="NZ_PVWO01000346.1"/>
</dbReference>
<keyword evidence="2" id="KW-1133">Transmembrane helix</keyword>
<keyword evidence="2" id="KW-0472">Membrane</keyword>
<sequence length="232" mass="24733">MKKSLKSDRTLLMTSILLFFMLAAGIISGTIGFISGHEALKGVTQPDIRPNNNKGGIPQNINTKGLELIDEKEAIANVKKQMGIDDPSKDSQQAKDAKKRAAEFEKAVKNDPKTGLPIAKLPIVKQDQGITMSVNSIAPKGTDLKLELTLSNHGSQPVNFGQGTINVTNDRSQGINTTTSGLPSSLAANGQEVKVTLKIPKNALDKVKSVSLQLTDIDKKLQLEASGIPVGK</sequence>
<evidence type="ECO:0000256" key="1">
    <source>
        <dbReference type="SAM" id="MobiDB-lite"/>
    </source>
</evidence>
<evidence type="ECO:0000313" key="3">
    <source>
        <dbReference type="EMBL" id="PSB51799.1"/>
    </source>
</evidence>
<comment type="caution">
    <text evidence="3">The sequence shown here is derived from an EMBL/GenBank/DDBJ whole genome shotgun (WGS) entry which is preliminary data.</text>
</comment>
<dbReference type="EMBL" id="PVWO01000346">
    <property type="protein sequence ID" value="PSB51799.1"/>
    <property type="molecule type" value="Genomic_DNA"/>
</dbReference>
<name>A0A2T1G3H6_9CYAN</name>
<feature type="compositionally biased region" description="Basic and acidic residues" evidence="1">
    <location>
        <begin position="82"/>
        <end position="101"/>
    </location>
</feature>
<keyword evidence="2" id="KW-0812">Transmembrane</keyword>
<reference evidence="3 4" key="1">
    <citation type="submission" date="2018-03" db="EMBL/GenBank/DDBJ databases">
        <title>The ancient ancestry and fast evolution of plastids.</title>
        <authorList>
            <person name="Moore K.R."/>
            <person name="Magnabosco C."/>
            <person name="Momper L."/>
            <person name="Gold D.A."/>
            <person name="Bosak T."/>
            <person name="Fournier G.P."/>
        </authorList>
    </citation>
    <scope>NUCLEOTIDE SEQUENCE [LARGE SCALE GENOMIC DNA]</scope>
    <source>
        <strain evidence="3 4">CCALA 037</strain>
    </source>
</reference>
<evidence type="ECO:0000256" key="2">
    <source>
        <dbReference type="SAM" id="Phobius"/>
    </source>
</evidence>
<dbReference type="OrthoDB" id="467587at2"/>
<evidence type="ECO:0000313" key="4">
    <source>
        <dbReference type="Proteomes" id="UP000238937"/>
    </source>
</evidence>
<dbReference type="AlphaFoldDB" id="A0A2T1G3H6"/>
<organism evidence="3 4">
    <name type="scientific">Chamaesiphon polymorphus CCALA 037</name>
    <dbReference type="NCBI Taxonomy" id="2107692"/>
    <lineage>
        <taxon>Bacteria</taxon>
        <taxon>Bacillati</taxon>
        <taxon>Cyanobacteriota</taxon>
        <taxon>Cyanophyceae</taxon>
        <taxon>Gomontiellales</taxon>
        <taxon>Chamaesiphonaceae</taxon>
        <taxon>Chamaesiphon</taxon>
    </lineage>
</organism>
<feature type="region of interest" description="Disordered" evidence="1">
    <location>
        <begin position="81"/>
        <end position="101"/>
    </location>
</feature>
<accession>A0A2T1G3H6</accession>
<gene>
    <name evidence="3" type="ORF">C7B77_21145</name>
</gene>
<dbReference type="Proteomes" id="UP000238937">
    <property type="component" value="Unassembled WGS sequence"/>
</dbReference>
<proteinExistence type="predicted"/>